<dbReference type="AlphaFoldDB" id="A0A133VGY7"/>
<comment type="caution">
    <text evidence="2">The sequence shown here is derived from an EMBL/GenBank/DDBJ whole genome shotgun (WGS) entry which is preliminary data.</text>
</comment>
<dbReference type="Proteomes" id="UP000070311">
    <property type="component" value="Unassembled WGS sequence"/>
</dbReference>
<protein>
    <submittedName>
        <fullName evidence="2">Uncharacterized protein</fullName>
    </submittedName>
</protein>
<proteinExistence type="predicted"/>
<name>A0A133VGY7_9EURY</name>
<feature type="transmembrane region" description="Helical" evidence="1">
    <location>
        <begin position="7"/>
        <end position="29"/>
    </location>
</feature>
<organism evidence="2 3">
    <name type="scientific">candidate division MSBL1 archaeon SCGC-AAA382A13</name>
    <dbReference type="NCBI Taxonomy" id="1698279"/>
    <lineage>
        <taxon>Archaea</taxon>
        <taxon>Methanobacteriati</taxon>
        <taxon>Methanobacteriota</taxon>
        <taxon>candidate division MSBL1</taxon>
    </lineage>
</organism>
<gene>
    <name evidence="2" type="ORF">AKJ50_00220</name>
</gene>
<evidence type="ECO:0000256" key="1">
    <source>
        <dbReference type="SAM" id="Phobius"/>
    </source>
</evidence>
<dbReference type="EMBL" id="LHYD01000002">
    <property type="protein sequence ID" value="KXB05695.1"/>
    <property type="molecule type" value="Genomic_DNA"/>
</dbReference>
<sequence>MRGQGSIEYLSIISAVFVIFAAVTFTQMISPGSNLADDTEQLGQARAGCDVISDAINGVYTSNDSVFTEIVEFSRSWSLQLENDNVRIGVEISDGMTWVDSNVKYGFESGVHDFGSGSYAVIVERGDSDEVVMMDGEKKIFIRINPGG</sequence>
<accession>A0A133VGY7</accession>
<keyword evidence="3" id="KW-1185">Reference proteome</keyword>
<evidence type="ECO:0000313" key="3">
    <source>
        <dbReference type="Proteomes" id="UP000070311"/>
    </source>
</evidence>
<keyword evidence="1" id="KW-0472">Membrane</keyword>
<keyword evidence="1" id="KW-0812">Transmembrane</keyword>
<reference evidence="2 3" key="1">
    <citation type="journal article" date="2016" name="Sci. Rep.">
        <title>Metabolic traits of an uncultured archaeal lineage -MSBL1- from brine pools of the Red Sea.</title>
        <authorList>
            <person name="Mwirichia R."/>
            <person name="Alam I."/>
            <person name="Rashid M."/>
            <person name="Vinu M."/>
            <person name="Ba-Alawi W."/>
            <person name="Anthony Kamau A."/>
            <person name="Kamanda Ngugi D."/>
            <person name="Goker M."/>
            <person name="Klenk H.P."/>
            <person name="Bajic V."/>
            <person name="Stingl U."/>
        </authorList>
    </citation>
    <scope>NUCLEOTIDE SEQUENCE [LARGE SCALE GENOMIC DNA]</scope>
    <source>
        <strain evidence="2">SCGC-AAA382A13</strain>
    </source>
</reference>
<keyword evidence="1" id="KW-1133">Transmembrane helix</keyword>
<evidence type="ECO:0000313" key="2">
    <source>
        <dbReference type="EMBL" id="KXB05695.1"/>
    </source>
</evidence>